<evidence type="ECO:0000256" key="1">
    <source>
        <dbReference type="SAM" id="MobiDB-lite"/>
    </source>
</evidence>
<dbReference type="Proteomes" id="UP001516400">
    <property type="component" value="Unassembled WGS sequence"/>
</dbReference>
<reference evidence="2 3" key="1">
    <citation type="journal article" date="2021" name="BMC Biol.">
        <title>Horizontally acquired antibacterial genes associated with adaptive radiation of ladybird beetles.</title>
        <authorList>
            <person name="Li H.S."/>
            <person name="Tang X.F."/>
            <person name="Huang Y.H."/>
            <person name="Xu Z.Y."/>
            <person name="Chen M.L."/>
            <person name="Du X.Y."/>
            <person name="Qiu B.Y."/>
            <person name="Chen P.T."/>
            <person name="Zhang W."/>
            <person name="Slipinski A."/>
            <person name="Escalona H.E."/>
            <person name="Waterhouse R.M."/>
            <person name="Zwick A."/>
            <person name="Pang H."/>
        </authorList>
    </citation>
    <scope>NUCLEOTIDE SEQUENCE [LARGE SCALE GENOMIC DNA]</scope>
    <source>
        <strain evidence="2">SYSU2018</strain>
    </source>
</reference>
<proteinExistence type="predicted"/>
<sequence length="130" mass="14600">MTDMSTQTGSLISLEERIYHKIYLQLMQDIPGQLRNISRAASVAGTRQEELPNSKNSFPSITESNVEAPREKDKAIKIDDDSYNVVLCRQRAAMRGLIYMEKDTISDCTRNAYNAAKIRNEVDGESPSAN</sequence>
<organism evidence="2 3">
    <name type="scientific">Cryptolaemus montrouzieri</name>
    <dbReference type="NCBI Taxonomy" id="559131"/>
    <lineage>
        <taxon>Eukaryota</taxon>
        <taxon>Metazoa</taxon>
        <taxon>Ecdysozoa</taxon>
        <taxon>Arthropoda</taxon>
        <taxon>Hexapoda</taxon>
        <taxon>Insecta</taxon>
        <taxon>Pterygota</taxon>
        <taxon>Neoptera</taxon>
        <taxon>Endopterygota</taxon>
        <taxon>Coleoptera</taxon>
        <taxon>Polyphaga</taxon>
        <taxon>Cucujiformia</taxon>
        <taxon>Coccinelloidea</taxon>
        <taxon>Coccinellidae</taxon>
        <taxon>Scymninae</taxon>
        <taxon>Scymnini</taxon>
        <taxon>Cryptolaemus</taxon>
    </lineage>
</organism>
<gene>
    <name evidence="2" type="ORF">HHI36_004721</name>
</gene>
<dbReference type="EMBL" id="JABFTP020000144">
    <property type="protein sequence ID" value="KAL3281514.1"/>
    <property type="molecule type" value="Genomic_DNA"/>
</dbReference>
<evidence type="ECO:0000313" key="3">
    <source>
        <dbReference type="Proteomes" id="UP001516400"/>
    </source>
</evidence>
<comment type="caution">
    <text evidence="2">The sequence shown here is derived from an EMBL/GenBank/DDBJ whole genome shotgun (WGS) entry which is preliminary data.</text>
</comment>
<accession>A0ABD2NSN8</accession>
<protein>
    <submittedName>
        <fullName evidence="2">Uncharacterized protein</fullName>
    </submittedName>
</protein>
<dbReference type="AlphaFoldDB" id="A0ABD2NSN8"/>
<feature type="compositionally biased region" description="Polar residues" evidence="1">
    <location>
        <begin position="53"/>
        <end position="65"/>
    </location>
</feature>
<evidence type="ECO:0000313" key="2">
    <source>
        <dbReference type="EMBL" id="KAL3281514.1"/>
    </source>
</evidence>
<name>A0ABD2NSN8_9CUCU</name>
<feature type="region of interest" description="Disordered" evidence="1">
    <location>
        <begin position="45"/>
        <end position="67"/>
    </location>
</feature>
<keyword evidence="3" id="KW-1185">Reference proteome</keyword>